<sequence>MFGHDAAAKECCLGRTGEKLAEFLVYRLDRLGLTELTQVATGTDDHLVNKPLFDSAFIVHQPVGEEPLADAADQYGVGEFTQRPVVPQVNAADGSRLNLIDPLEDRIFPHCFGKEVRDRMVRNGENEVGTSDDVTVHRFHLPNSPVFAAQCRETRLQIDSRSTLLKPANDRLVNLAKRNGWNGDPPTGPVSQKPIDNDLTRVSEIDAIERLTQSADQQHFPDAVDHVFGLPLRFEPVEAGASAGLIRPQSSECEDSPRESQLLIPVEIGEAGKRKRK</sequence>
<protein>
    <submittedName>
        <fullName evidence="2">Uncharacterized protein</fullName>
    </submittedName>
</protein>
<name>A0ABP0MR73_9DINO</name>
<keyword evidence="3" id="KW-1185">Reference proteome</keyword>
<evidence type="ECO:0000313" key="2">
    <source>
        <dbReference type="EMBL" id="CAK9053332.1"/>
    </source>
</evidence>
<gene>
    <name evidence="2" type="ORF">SCF082_LOCUS29066</name>
</gene>
<organism evidence="2 3">
    <name type="scientific">Durusdinium trenchii</name>
    <dbReference type="NCBI Taxonomy" id="1381693"/>
    <lineage>
        <taxon>Eukaryota</taxon>
        <taxon>Sar</taxon>
        <taxon>Alveolata</taxon>
        <taxon>Dinophyceae</taxon>
        <taxon>Suessiales</taxon>
        <taxon>Symbiodiniaceae</taxon>
        <taxon>Durusdinium</taxon>
    </lineage>
</organism>
<evidence type="ECO:0000256" key="1">
    <source>
        <dbReference type="SAM" id="MobiDB-lite"/>
    </source>
</evidence>
<feature type="non-terminal residue" evidence="2">
    <location>
        <position position="277"/>
    </location>
</feature>
<proteinExistence type="predicted"/>
<dbReference type="Proteomes" id="UP001642464">
    <property type="component" value="Unassembled WGS sequence"/>
</dbReference>
<comment type="caution">
    <text evidence="2">The sequence shown here is derived from an EMBL/GenBank/DDBJ whole genome shotgun (WGS) entry which is preliminary data.</text>
</comment>
<evidence type="ECO:0000313" key="3">
    <source>
        <dbReference type="Proteomes" id="UP001642464"/>
    </source>
</evidence>
<feature type="region of interest" description="Disordered" evidence="1">
    <location>
        <begin position="247"/>
        <end position="277"/>
    </location>
</feature>
<dbReference type="EMBL" id="CAXAMM010023259">
    <property type="protein sequence ID" value="CAK9053332.1"/>
    <property type="molecule type" value="Genomic_DNA"/>
</dbReference>
<reference evidence="2 3" key="1">
    <citation type="submission" date="2024-02" db="EMBL/GenBank/DDBJ databases">
        <authorList>
            <person name="Chen Y."/>
            <person name="Shah S."/>
            <person name="Dougan E. K."/>
            <person name="Thang M."/>
            <person name="Chan C."/>
        </authorList>
    </citation>
    <scope>NUCLEOTIDE SEQUENCE [LARGE SCALE GENOMIC DNA]</scope>
</reference>
<accession>A0ABP0MR73</accession>